<keyword evidence="4" id="KW-0233">DNA recombination</keyword>
<dbReference type="Gene3D" id="1.10.150.130">
    <property type="match status" value="1"/>
</dbReference>
<evidence type="ECO:0000256" key="5">
    <source>
        <dbReference type="PROSITE-ProRule" id="PRU01248"/>
    </source>
</evidence>
<comment type="similarity">
    <text evidence="1">Belongs to the 'phage' integrase family.</text>
</comment>
<dbReference type="CDD" id="cd01189">
    <property type="entry name" value="INT_ICEBs1_C_like"/>
    <property type="match status" value="1"/>
</dbReference>
<evidence type="ECO:0000259" key="7">
    <source>
        <dbReference type="PROSITE" id="PS51900"/>
    </source>
</evidence>
<feature type="domain" description="Core-binding (CB)" evidence="7">
    <location>
        <begin position="62"/>
        <end position="142"/>
    </location>
</feature>
<protein>
    <submittedName>
        <fullName evidence="8">Tyrosine-type recombinase/integrase</fullName>
    </submittedName>
</protein>
<evidence type="ECO:0000313" key="8">
    <source>
        <dbReference type="EMBL" id="MFD2830337.1"/>
    </source>
</evidence>
<dbReference type="PANTHER" id="PTHR30349">
    <property type="entry name" value="PHAGE INTEGRASE-RELATED"/>
    <property type="match status" value="1"/>
</dbReference>
<evidence type="ECO:0000256" key="1">
    <source>
        <dbReference type="ARBA" id="ARBA00008857"/>
    </source>
</evidence>
<dbReference type="Proteomes" id="UP001597519">
    <property type="component" value="Unassembled WGS sequence"/>
</dbReference>
<dbReference type="InterPro" id="IPR011010">
    <property type="entry name" value="DNA_brk_join_enz"/>
</dbReference>
<dbReference type="Pfam" id="PF14657">
    <property type="entry name" value="Arm-DNA-bind_4"/>
    <property type="match status" value="1"/>
</dbReference>
<dbReference type="Pfam" id="PF14659">
    <property type="entry name" value="Phage_int_SAM_3"/>
    <property type="match status" value="1"/>
</dbReference>
<dbReference type="RefSeq" id="WP_377773171.1">
    <property type="nucleotide sequence ID" value="NZ_JBHUOQ010000001.1"/>
</dbReference>
<dbReference type="InterPro" id="IPR028259">
    <property type="entry name" value="AP2-like_int_N"/>
</dbReference>
<name>A0ABW5WV10_9STAP</name>
<comment type="caution">
    <text evidence="8">The sequence shown here is derived from an EMBL/GenBank/DDBJ whole genome shotgun (WGS) entry which is preliminary data.</text>
</comment>
<dbReference type="InterPro" id="IPR004107">
    <property type="entry name" value="Integrase_SAM-like_N"/>
</dbReference>
<evidence type="ECO:0000256" key="3">
    <source>
        <dbReference type="ARBA" id="ARBA00023125"/>
    </source>
</evidence>
<organism evidence="8 9">
    <name type="scientific">Corticicoccus populi</name>
    <dbReference type="NCBI Taxonomy" id="1812821"/>
    <lineage>
        <taxon>Bacteria</taxon>
        <taxon>Bacillati</taxon>
        <taxon>Bacillota</taxon>
        <taxon>Bacilli</taxon>
        <taxon>Bacillales</taxon>
        <taxon>Staphylococcaceae</taxon>
        <taxon>Corticicoccus</taxon>
    </lineage>
</organism>
<dbReference type="Gene3D" id="1.10.443.10">
    <property type="entry name" value="Intergrase catalytic core"/>
    <property type="match status" value="1"/>
</dbReference>
<evidence type="ECO:0000256" key="2">
    <source>
        <dbReference type="ARBA" id="ARBA00022908"/>
    </source>
</evidence>
<dbReference type="InterPro" id="IPR044068">
    <property type="entry name" value="CB"/>
</dbReference>
<gene>
    <name evidence="8" type="ORF">ACFSX4_07615</name>
</gene>
<evidence type="ECO:0000259" key="6">
    <source>
        <dbReference type="PROSITE" id="PS51898"/>
    </source>
</evidence>
<reference evidence="9" key="1">
    <citation type="journal article" date="2019" name="Int. J. Syst. Evol. Microbiol.">
        <title>The Global Catalogue of Microorganisms (GCM) 10K type strain sequencing project: providing services to taxonomists for standard genome sequencing and annotation.</title>
        <authorList>
            <consortium name="The Broad Institute Genomics Platform"/>
            <consortium name="The Broad Institute Genome Sequencing Center for Infectious Disease"/>
            <person name="Wu L."/>
            <person name="Ma J."/>
        </authorList>
    </citation>
    <scope>NUCLEOTIDE SEQUENCE [LARGE SCALE GENOMIC DNA]</scope>
    <source>
        <strain evidence="9">KCTC 33575</strain>
    </source>
</reference>
<dbReference type="PANTHER" id="PTHR30349:SF64">
    <property type="entry name" value="PROPHAGE INTEGRASE INTD-RELATED"/>
    <property type="match status" value="1"/>
</dbReference>
<dbReference type="InterPro" id="IPR050090">
    <property type="entry name" value="Tyrosine_recombinase_XerCD"/>
</dbReference>
<keyword evidence="9" id="KW-1185">Reference proteome</keyword>
<proteinExistence type="inferred from homology"/>
<feature type="domain" description="Tyr recombinase" evidence="6">
    <location>
        <begin position="171"/>
        <end position="377"/>
    </location>
</feature>
<keyword evidence="2" id="KW-0229">DNA integration</keyword>
<sequence>MANIYKRGSKWSYRVYVGKDPVTGKDKQKTKSGFIKKKDAQLAAAIVERQFHGGQYVAPSKINLKTVSEAWLDAYSVDAKESTVKMRRQAIKKLIDNFDDKILQQVTKENYQKFINDLSKIYSRNHVKIIHTSSRMLFQYAQEEMKLINHSPCDGVKLPKERQTVEDIENEDMSYNYMEKAELEEFLTVAKNNGMLNDFALFTTIAYTGLRVGELRALQWKDINFKEKSIKVRKTLHNIKNNRKKFDITTPKTQKSIRTISIDPFVVELLKQHKNEQVQIKKENHILYNDFNFIFASNEGYPLTVTLINDRMKRLLGQTSIEKELSSHSFRHTHTSLLIEAGVHIKEIQERLGHASLSTTMDIYASMTKTMKQDASNKFSQLMGSVSEKLNSTET</sequence>
<dbReference type="SUPFAM" id="SSF56349">
    <property type="entry name" value="DNA breaking-rejoining enzymes"/>
    <property type="match status" value="1"/>
</dbReference>
<dbReference type="PROSITE" id="PS51900">
    <property type="entry name" value="CB"/>
    <property type="match status" value="1"/>
</dbReference>
<accession>A0ABW5WV10</accession>
<dbReference type="InterPro" id="IPR010998">
    <property type="entry name" value="Integrase_recombinase_N"/>
</dbReference>
<dbReference type="EMBL" id="JBHUOQ010000001">
    <property type="protein sequence ID" value="MFD2830337.1"/>
    <property type="molecule type" value="Genomic_DNA"/>
</dbReference>
<dbReference type="PROSITE" id="PS51898">
    <property type="entry name" value="TYR_RECOMBINASE"/>
    <property type="match status" value="1"/>
</dbReference>
<dbReference type="InterPro" id="IPR002104">
    <property type="entry name" value="Integrase_catalytic"/>
</dbReference>
<evidence type="ECO:0000256" key="4">
    <source>
        <dbReference type="ARBA" id="ARBA00023172"/>
    </source>
</evidence>
<keyword evidence="3 5" id="KW-0238">DNA-binding</keyword>
<dbReference type="InterPro" id="IPR013762">
    <property type="entry name" value="Integrase-like_cat_sf"/>
</dbReference>
<evidence type="ECO:0000313" key="9">
    <source>
        <dbReference type="Proteomes" id="UP001597519"/>
    </source>
</evidence>
<dbReference type="Pfam" id="PF00589">
    <property type="entry name" value="Phage_integrase"/>
    <property type="match status" value="1"/>
</dbReference>